<dbReference type="SUPFAM" id="SSF54495">
    <property type="entry name" value="UBC-like"/>
    <property type="match status" value="1"/>
</dbReference>
<dbReference type="PROSITE" id="PS50127">
    <property type="entry name" value="UBC_2"/>
    <property type="match status" value="1"/>
</dbReference>
<evidence type="ECO:0000313" key="5">
    <source>
        <dbReference type="EMBL" id="GMK59537.1"/>
    </source>
</evidence>
<dbReference type="Proteomes" id="UP001222932">
    <property type="component" value="Unassembled WGS sequence"/>
</dbReference>
<name>A0AAD3TZ51_9TREE</name>
<dbReference type="InterPro" id="IPR000608">
    <property type="entry name" value="UBC"/>
</dbReference>
<comment type="caution">
    <text evidence="5">The sequence shown here is derived from an EMBL/GenBank/DDBJ whole genome shotgun (WGS) entry which is preliminary data.</text>
</comment>
<evidence type="ECO:0000259" key="4">
    <source>
        <dbReference type="PROSITE" id="PS50127"/>
    </source>
</evidence>
<dbReference type="AlphaFoldDB" id="A0AAD3TZ51"/>
<feature type="transmembrane region" description="Helical" evidence="3">
    <location>
        <begin position="375"/>
        <end position="393"/>
    </location>
</feature>
<feature type="region of interest" description="Disordered" evidence="2">
    <location>
        <begin position="261"/>
        <end position="357"/>
    </location>
</feature>
<dbReference type="PROSITE" id="PS00202">
    <property type="entry name" value="RUBREDOXIN"/>
    <property type="match status" value="1"/>
</dbReference>
<gene>
    <name evidence="5" type="ORF">CspeluHIS016_0801430</name>
</gene>
<dbReference type="SMART" id="SM00212">
    <property type="entry name" value="UBCc"/>
    <property type="match status" value="1"/>
</dbReference>
<keyword evidence="3" id="KW-0812">Transmembrane</keyword>
<dbReference type="EMBL" id="BTCM01000008">
    <property type="protein sequence ID" value="GMK59537.1"/>
    <property type="molecule type" value="Genomic_DNA"/>
</dbReference>
<evidence type="ECO:0000256" key="3">
    <source>
        <dbReference type="SAM" id="Phobius"/>
    </source>
</evidence>
<dbReference type="InterPro" id="IPR016135">
    <property type="entry name" value="UBQ-conjugating_enzyme/RWD"/>
</dbReference>
<feature type="domain" description="UBC core" evidence="4">
    <location>
        <begin position="1"/>
        <end position="147"/>
    </location>
</feature>
<sequence>MPPRVNLRSSAVKRIMQEAAEAADTDTDGFIAAPLEAQYEGGLYHLRILLPASYPMSAPDIVLLTPNGRFELGKKICIDGLTSFHAGSWQPAWGVRTAITGLRAFWTQEGEALSAIGALDVPKEERRRLAKLSRDWTCPTCGESNATLLPDSPEGSNATPEGNSNQEEEEQLLRTASPAPDMRLSADDTANADISPTIPTGLVVPGATDFEEEIRPFFPTRQDTDPFQAILGSDVEPMTQPPAIPQSAPVIDETTAQAAAVAGSTSNIPSNSSDALSLDSDGLPAPSHPMRLGSVPLVPTPTTASSGVYRRGGPPPPPAPGARPSPGPAVTGRSASPAAHTAAPVPGARPAPLGHSGVPARFTVPPLEVARRPPLWLDALIGALVIFLLYLLTGRT</sequence>
<dbReference type="Gene3D" id="3.10.110.10">
    <property type="entry name" value="Ubiquitin Conjugating Enzyme"/>
    <property type="match status" value="1"/>
</dbReference>
<reference evidence="5" key="1">
    <citation type="journal article" date="2023" name="BMC Genomics">
        <title>Chromosome-level genome assemblies of Cutaneotrichosporon spp. (Trichosporonales, Basidiomycota) reveal imbalanced evolution between nucleotide sequences and chromosome synteny.</title>
        <authorList>
            <person name="Kobayashi Y."/>
            <person name="Kayamori A."/>
            <person name="Aoki K."/>
            <person name="Shiwa Y."/>
            <person name="Matsutani M."/>
            <person name="Fujita N."/>
            <person name="Sugita T."/>
            <person name="Iwasaki W."/>
            <person name="Tanaka N."/>
            <person name="Takashima M."/>
        </authorList>
    </citation>
    <scope>NUCLEOTIDE SEQUENCE</scope>
    <source>
        <strain evidence="5">HIS016</strain>
    </source>
</reference>
<feature type="compositionally biased region" description="Pro residues" evidence="2">
    <location>
        <begin position="313"/>
        <end position="327"/>
    </location>
</feature>
<proteinExistence type="predicted"/>
<dbReference type="GO" id="GO:0046872">
    <property type="term" value="F:metal ion binding"/>
    <property type="evidence" value="ECO:0007669"/>
    <property type="project" value="UniProtKB-KW"/>
</dbReference>
<evidence type="ECO:0000256" key="1">
    <source>
        <dbReference type="ARBA" id="ARBA00022723"/>
    </source>
</evidence>
<feature type="compositionally biased region" description="Low complexity" evidence="2">
    <location>
        <begin position="270"/>
        <end position="283"/>
    </location>
</feature>
<feature type="compositionally biased region" description="Polar residues" evidence="2">
    <location>
        <begin position="154"/>
        <end position="165"/>
    </location>
</feature>
<dbReference type="InterPro" id="IPR018527">
    <property type="entry name" value="Rubredoxin_Fe_BS"/>
</dbReference>
<keyword evidence="3" id="KW-0472">Membrane</keyword>
<keyword evidence="6" id="KW-1185">Reference proteome</keyword>
<feature type="region of interest" description="Disordered" evidence="2">
    <location>
        <begin position="142"/>
        <end position="204"/>
    </location>
</feature>
<protein>
    <recommendedName>
        <fullName evidence="4">UBC core domain-containing protein</fullName>
    </recommendedName>
</protein>
<keyword evidence="1" id="KW-0479">Metal-binding</keyword>
<accession>A0AAD3TZ51</accession>
<dbReference type="CDD" id="cd23799">
    <property type="entry name" value="UBCc_UBE2J"/>
    <property type="match status" value="1"/>
</dbReference>
<evidence type="ECO:0000313" key="6">
    <source>
        <dbReference type="Proteomes" id="UP001222932"/>
    </source>
</evidence>
<keyword evidence="3" id="KW-1133">Transmembrane helix</keyword>
<reference evidence="5" key="2">
    <citation type="submission" date="2023-06" db="EMBL/GenBank/DDBJ databases">
        <authorList>
            <person name="Kobayashi Y."/>
            <person name="Kayamori A."/>
            <person name="Aoki K."/>
            <person name="Shiwa Y."/>
            <person name="Fujita N."/>
            <person name="Sugita T."/>
            <person name="Iwasaki W."/>
            <person name="Tanaka N."/>
            <person name="Takashima M."/>
        </authorList>
    </citation>
    <scope>NUCLEOTIDE SEQUENCE</scope>
    <source>
        <strain evidence="5">HIS016</strain>
    </source>
</reference>
<evidence type="ECO:0000256" key="2">
    <source>
        <dbReference type="SAM" id="MobiDB-lite"/>
    </source>
</evidence>
<organism evidence="5 6">
    <name type="scientific">Cutaneotrichosporon spelunceum</name>
    <dbReference type="NCBI Taxonomy" id="1672016"/>
    <lineage>
        <taxon>Eukaryota</taxon>
        <taxon>Fungi</taxon>
        <taxon>Dikarya</taxon>
        <taxon>Basidiomycota</taxon>
        <taxon>Agaricomycotina</taxon>
        <taxon>Tremellomycetes</taxon>
        <taxon>Trichosporonales</taxon>
        <taxon>Trichosporonaceae</taxon>
        <taxon>Cutaneotrichosporon</taxon>
    </lineage>
</organism>
<dbReference type="Pfam" id="PF00179">
    <property type="entry name" value="UQ_con"/>
    <property type="match status" value="1"/>
</dbReference>